<dbReference type="OrthoDB" id="7822240at2"/>
<proteinExistence type="predicted"/>
<dbReference type="KEGG" id="tom:BWR18_00065"/>
<dbReference type="GO" id="GO:0006259">
    <property type="term" value="P:DNA metabolic process"/>
    <property type="evidence" value="ECO:0007669"/>
    <property type="project" value="UniProtKB-ARBA"/>
</dbReference>
<evidence type="ECO:0000256" key="1">
    <source>
        <dbReference type="ARBA" id="ARBA00022722"/>
    </source>
</evidence>
<keyword evidence="2" id="KW-0378">Hydrolase</keyword>
<keyword evidence="1" id="KW-0540">Nuclease</keyword>
<dbReference type="EMBL" id="CP019312">
    <property type="protein sequence ID" value="APX13588.1"/>
    <property type="molecule type" value="Genomic_DNA"/>
</dbReference>
<dbReference type="Pfam" id="PF00929">
    <property type="entry name" value="RNase_T"/>
    <property type="match status" value="1"/>
</dbReference>
<dbReference type="AlphaFoldDB" id="A0A1P8N025"/>
<dbReference type="Gene3D" id="3.30.420.10">
    <property type="entry name" value="Ribonuclease H-like superfamily/Ribonuclease H"/>
    <property type="match status" value="1"/>
</dbReference>
<evidence type="ECO:0000259" key="4">
    <source>
        <dbReference type="SMART" id="SM00479"/>
    </source>
</evidence>
<organism evidence="5 6">
    <name type="scientific">Tateyamaria omphalii</name>
    <dbReference type="NCBI Taxonomy" id="299262"/>
    <lineage>
        <taxon>Bacteria</taxon>
        <taxon>Pseudomonadati</taxon>
        <taxon>Pseudomonadota</taxon>
        <taxon>Alphaproteobacteria</taxon>
        <taxon>Rhodobacterales</taxon>
        <taxon>Roseobacteraceae</taxon>
        <taxon>Tateyamaria</taxon>
    </lineage>
</organism>
<dbReference type="GO" id="GO:0003676">
    <property type="term" value="F:nucleic acid binding"/>
    <property type="evidence" value="ECO:0007669"/>
    <property type="project" value="InterPro"/>
</dbReference>
<feature type="domain" description="Exonuclease" evidence="4">
    <location>
        <begin position="3"/>
        <end position="172"/>
    </location>
</feature>
<dbReference type="CDD" id="cd06127">
    <property type="entry name" value="DEDDh"/>
    <property type="match status" value="1"/>
</dbReference>
<dbReference type="SUPFAM" id="SSF53098">
    <property type="entry name" value="Ribonuclease H-like"/>
    <property type="match status" value="1"/>
</dbReference>
<protein>
    <submittedName>
        <fullName evidence="5">DNA polymerase III subunit epsilon</fullName>
    </submittedName>
</protein>
<dbReference type="RefSeq" id="WP_076630020.1">
    <property type="nucleotide sequence ID" value="NZ_CP019312.1"/>
</dbReference>
<dbReference type="PANTHER" id="PTHR30231">
    <property type="entry name" value="DNA POLYMERASE III SUBUNIT EPSILON"/>
    <property type="match status" value="1"/>
</dbReference>
<keyword evidence="3" id="KW-0269">Exonuclease</keyword>
<dbReference type="PANTHER" id="PTHR30231:SF4">
    <property type="entry name" value="PROTEIN NEN2"/>
    <property type="match status" value="1"/>
</dbReference>
<sequence>MNRMWAVDVEGNGANPPEIIELGIVEMDGLRLTGNVKHWQFRPGREITPAVSRIHGITNDDVAGAPPIEDVVDDIFLWLEDSPIVGHNVRVELEALSRVLPDWKPVAAYDSLKVARALLPNEEKFGLEHLGDVLGLKDAASQAVGGGAAHSGPYDAAMSAILLEQLLSPLPQAERDRILMDADILNSRQGSLL</sequence>
<evidence type="ECO:0000256" key="3">
    <source>
        <dbReference type="ARBA" id="ARBA00022839"/>
    </source>
</evidence>
<dbReference type="InterPro" id="IPR012337">
    <property type="entry name" value="RNaseH-like_sf"/>
</dbReference>
<name>A0A1P8N025_9RHOB</name>
<dbReference type="STRING" id="299262.BWR18_00065"/>
<evidence type="ECO:0000256" key="2">
    <source>
        <dbReference type="ARBA" id="ARBA00022801"/>
    </source>
</evidence>
<evidence type="ECO:0000313" key="6">
    <source>
        <dbReference type="Proteomes" id="UP000186336"/>
    </source>
</evidence>
<reference evidence="5 6" key="1">
    <citation type="submission" date="2017-01" db="EMBL/GenBank/DDBJ databases">
        <title>Complete genome of Tateyamaria omphalii DOK1-4 isolated from seawater in Dokdo.</title>
        <authorList>
            <person name="Kim J.H."/>
            <person name="Chi W.-J."/>
        </authorList>
    </citation>
    <scope>NUCLEOTIDE SEQUENCE [LARGE SCALE GENOMIC DNA]</scope>
    <source>
        <strain evidence="5 6">DOK1-4</strain>
    </source>
</reference>
<keyword evidence="6" id="KW-1185">Reference proteome</keyword>
<evidence type="ECO:0000313" key="5">
    <source>
        <dbReference type="EMBL" id="APX13588.1"/>
    </source>
</evidence>
<dbReference type="InterPro" id="IPR036397">
    <property type="entry name" value="RNaseH_sf"/>
</dbReference>
<dbReference type="Proteomes" id="UP000186336">
    <property type="component" value="Chromosome"/>
</dbReference>
<dbReference type="SMART" id="SM00479">
    <property type="entry name" value="EXOIII"/>
    <property type="match status" value="1"/>
</dbReference>
<accession>A0A1P8N025</accession>
<dbReference type="GO" id="GO:0008408">
    <property type="term" value="F:3'-5' exonuclease activity"/>
    <property type="evidence" value="ECO:0007669"/>
    <property type="project" value="TreeGrafter"/>
</dbReference>
<dbReference type="InterPro" id="IPR013520">
    <property type="entry name" value="Ribonucl_H"/>
</dbReference>
<gene>
    <name evidence="5" type="ORF">BWR18_00065</name>
</gene>